<evidence type="ECO:0000313" key="9">
    <source>
        <dbReference type="Proteomes" id="UP000621492"/>
    </source>
</evidence>
<protein>
    <submittedName>
        <fullName evidence="8">AraC family transcriptional regulator</fullName>
    </submittedName>
</protein>
<evidence type="ECO:0000256" key="1">
    <source>
        <dbReference type="ARBA" id="ARBA00001947"/>
    </source>
</evidence>
<dbReference type="GO" id="GO:0006281">
    <property type="term" value="P:DNA repair"/>
    <property type="evidence" value="ECO:0007669"/>
    <property type="project" value="InterPro"/>
</dbReference>
<proteinExistence type="predicted"/>
<comment type="caution">
    <text evidence="8">The sequence shown here is derived from an EMBL/GenBank/DDBJ whole genome shotgun (WGS) entry which is preliminary data.</text>
</comment>
<gene>
    <name evidence="8" type="ORF">GCM10011409_45500</name>
</gene>
<dbReference type="PANTHER" id="PTHR43280:SF2">
    <property type="entry name" value="HTH-TYPE TRANSCRIPTIONAL REGULATOR EXSA"/>
    <property type="match status" value="1"/>
</dbReference>
<dbReference type="InterPro" id="IPR018060">
    <property type="entry name" value="HTH_AraC"/>
</dbReference>
<dbReference type="SUPFAM" id="SSF46689">
    <property type="entry name" value="Homeodomain-like"/>
    <property type="match status" value="2"/>
</dbReference>
<dbReference type="SMART" id="SM00342">
    <property type="entry name" value="HTH_ARAC"/>
    <property type="match status" value="1"/>
</dbReference>
<keyword evidence="6" id="KW-0804">Transcription</keyword>
<name>A0A9W5U2R8_9BACI</name>
<keyword evidence="5" id="KW-0010">Activator</keyword>
<evidence type="ECO:0000256" key="5">
    <source>
        <dbReference type="ARBA" id="ARBA00023159"/>
    </source>
</evidence>
<keyword evidence="2" id="KW-0808">Transferase</keyword>
<dbReference type="SUPFAM" id="SSF57884">
    <property type="entry name" value="Ada DNA repair protein, N-terminal domain (N-Ada 10)"/>
    <property type="match status" value="1"/>
</dbReference>
<sequence>MKEISNISKAIMWDATVACNPEYDGKFFYAIKTTGVFCRPSCRSKTPKYNNVSFFSNAVEAQKAGYRPCKRCRPDLKLINYDPIKSIIEDTKEMIKNNFWKNIHLNDMAAEVGVSCFHLNRIFRKRTGYTPRMYLEKVRIRKAKELLLTTRLNNTEIGYQIGYQSISSFYNAFKRSTGLTPSQFQTKHLETAMYLSNLFHNQGH</sequence>
<comment type="cofactor">
    <cofactor evidence="1">
        <name>Zn(2+)</name>
        <dbReference type="ChEBI" id="CHEBI:29105"/>
    </cofactor>
</comment>
<evidence type="ECO:0000256" key="3">
    <source>
        <dbReference type="ARBA" id="ARBA00023015"/>
    </source>
</evidence>
<dbReference type="Gene3D" id="1.10.10.60">
    <property type="entry name" value="Homeodomain-like"/>
    <property type="match status" value="2"/>
</dbReference>
<dbReference type="GO" id="GO:0008168">
    <property type="term" value="F:methyltransferase activity"/>
    <property type="evidence" value="ECO:0007669"/>
    <property type="project" value="UniProtKB-KW"/>
</dbReference>
<dbReference type="InterPro" id="IPR035451">
    <property type="entry name" value="Ada-like_dom_sf"/>
</dbReference>
<dbReference type="EMBL" id="BMJD01000086">
    <property type="protein sequence ID" value="GGB63326.1"/>
    <property type="molecule type" value="Genomic_DNA"/>
</dbReference>
<dbReference type="PIRSF" id="PIRSF000408">
    <property type="entry name" value="Alkyltransferas_AdaA"/>
    <property type="match status" value="1"/>
</dbReference>
<keyword evidence="3" id="KW-0805">Transcription regulation</keyword>
<dbReference type="Pfam" id="PF12833">
    <property type="entry name" value="HTH_18"/>
    <property type="match status" value="1"/>
</dbReference>
<organism evidence="8 9">
    <name type="scientific">Lentibacillus populi</name>
    <dbReference type="NCBI Taxonomy" id="1827502"/>
    <lineage>
        <taxon>Bacteria</taxon>
        <taxon>Bacillati</taxon>
        <taxon>Bacillota</taxon>
        <taxon>Bacilli</taxon>
        <taxon>Bacillales</taxon>
        <taxon>Bacillaceae</taxon>
        <taxon>Lentibacillus</taxon>
    </lineage>
</organism>
<dbReference type="Proteomes" id="UP000621492">
    <property type="component" value="Unassembled WGS sequence"/>
</dbReference>
<dbReference type="Pfam" id="PF02805">
    <property type="entry name" value="Ada_Zn_binding"/>
    <property type="match status" value="1"/>
</dbReference>
<keyword evidence="9" id="KW-1185">Reference proteome</keyword>
<evidence type="ECO:0000256" key="2">
    <source>
        <dbReference type="ARBA" id="ARBA00022603"/>
    </source>
</evidence>
<reference evidence="8" key="2">
    <citation type="submission" date="2020-09" db="EMBL/GenBank/DDBJ databases">
        <authorList>
            <person name="Sun Q."/>
            <person name="Zhou Y."/>
        </authorList>
    </citation>
    <scope>NUCLEOTIDE SEQUENCE</scope>
    <source>
        <strain evidence="8">CGMCC 1.15454</strain>
    </source>
</reference>
<dbReference type="GO" id="GO:0032259">
    <property type="term" value="P:methylation"/>
    <property type="evidence" value="ECO:0007669"/>
    <property type="project" value="UniProtKB-KW"/>
</dbReference>
<keyword evidence="4" id="KW-0238">DNA-binding</keyword>
<dbReference type="InterPro" id="IPR009057">
    <property type="entry name" value="Homeodomain-like_sf"/>
</dbReference>
<dbReference type="AlphaFoldDB" id="A0A9W5U2R8"/>
<dbReference type="InterPro" id="IPR004026">
    <property type="entry name" value="Ada_DNA_repair_Zn-bd"/>
</dbReference>
<dbReference type="GO" id="GO:0008270">
    <property type="term" value="F:zinc ion binding"/>
    <property type="evidence" value="ECO:0007669"/>
    <property type="project" value="InterPro"/>
</dbReference>
<dbReference type="InterPro" id="IPR020449">
    <property type="entry name" value="Tscrpt_reg_AraC-type_HTH"/>
</dbReference>
<dbReference type="PRINTS" id="PR00032">
    <property type="entry name" value="HTHARAC"/>
</dbReference>
<feature type="domain" description="HTH araC/xylS-type" evidence="7">
    <location>
        <begin position="89"/>
        <end position="187"/>
    </location>
</feature>
<dbReference type="PANTHER" id="PTHR43280">
    <property type="entry name" value="ARAC-FAMILY TRANSCRIPTIONAL REGULATOR"/>
    <property type="match status" value="1"/>
</dbReference>
<evidence type="ECO:0000256" key="6">
    <source>
        <dbReference type="ARBA" id="ARBA00023163"/>
    </source>
</evidence>
<reference evidence="8" key="1">
    <citation type="journal article" date="2014" name="Int. J. Syst. Evol. Microbiol.">
        <title>Complete genome sequence of Corynebacterium casei LMG S-19264T (=DSM 44701T), isolated from a smear-ripened cheese.</title>
        <authorList>
            <consortium name="US DOE Joint Genome Institute (JGI-PGF)"/>
            <person name="Walter F."/>
            <person name="Albersmeier A."/>
            <person name="Kalinowski J."/>
            <person name="Ruckert C."/>
        </authorList>
    </citation>
    <scope>NUCLEOTIDE SEQUENCE</scope>
    <source>
        <strain evidence="8">CGMCC 1.15454</strain>
    </source>
</reference>
<evidence type="ECO:0000313" key="8">
    <source>
        <dbReference type="EMBL" id="GGB63326.1"/>
    </source>
</evidence>
<dbReference type="Gene3D" id="3.40.10.10">
    <property type="entry name" value="DNA Methylphosphotriester Repair Domain"/>
    <property type="match status" value="1"/>
</dbReference>
<dbReference type="GO" id="GO:0043565">
    <property type="term" value="F:sequence-specific DNA binding"/>
    <property type="evidence" value="ECO:0007669"/>
    <property type="project" value="InterPro"/>
</dbReference>
<dbReference type="GO" id="GO:0003700">
    <property type="term" value="F:DNA-binding transcription factor activity"/>
    <property type="evidence" value="ECO:0007669"/>
    <property type="project" value="InterPro"/>
</dbReference>
<dbReference type="RefSeq" id="WP_088053006.1">
    <property type="nucleotide sequence ID" value="NZ_BMJD01000086.1"/>
</dbReference>
<evidence type="ECO:0000259" key="7">
    <source>
        <dbReference type="PROSITE" id="PS01124"/>
    </source>
</evidence>
<dbReference type="InterPro" id="IPR016220">
    <property type="entry name" value="Me-P-triester_DNA_alkyl-Trfase"/>
</dbReference>
<evidence type="ECO:0000256" key="4">
    <source>
        <dbReference type="ARBA" id="ARBA00023125"/>
    </source>
</evidence>
<keyword evidence="2" id="KW-0489">Methyltransferase</keyword>
<accession>A0A9W5U2R8</accession>
<dbReference type="PROSITE" id="PS01124">
    <property type="entry name" value="HTH_ARAC_FAMILY_2"/>
    <property type="match status" value="1"/>
</dbReference>